<proteinExistence type="predicted"/>
<reference evidence="2" key="1">
    <citation type="journal article" date="2015" name="Nat. Genet.">
        <title>The genome and transcriptome of the zoonotic hookworm Ancylostoma ceylanicum identify infection-specific gene families.</title>
        <authorList>
            <person name="Schwarz E.M."/>
            <person name="Hu Y."/>
            <person name="Antoshechkin I."/>
            <person name="Miller M.M."/>
            <person name="Sternberg P.W."/>
            <person name="Aroian R.V."/>
        </authorList>
    </citation>
    <scope>NUCLEOTIDE SEQUENCE</scope>
    <source>
        <strain evidence="2">HY135</strain>
    </source>
</reference>
<protein>
    <submittedName>
        <fullName evidence="1">Uncharacterized protein</fullName>
    </submittedName>
</protein>
<sequence>MSQHRLPICTMKITQSNQKRAEQPSRIKWWGLREEEAAVTSLIQLPPITNVDETWQRASDDILAAARSELSTIETGRRKIDRKTWLWTEQVRRKVREKKRLYHLFLDNKTEDNWRSYREAKRCANKAVTAAKAAHYDEVCKRLESKDGERFIYRLAKSR</sequence>
<dbReference type="Proteomes" id="UP000024635">
    <property type="component" value="Unassembled WGS sequence"/>
</dbReference>
<keyword evidence="2" id="KW-1185">Reference proteome</keyword>
<dbReference type="EMBL" id="JARK01000404">
    <property type="protein sequence ID" value="EYC37327.1"/>
    <property type="molecule type" value="Genomic_DNA"/>
</dbReference>
<accession>A0A016WDF5</accession>
<dbReference type="OrthoDB" id="418748at2759"/>
<organism evidence="1 2">
    <name type="scientific">Ancylostoma ceylanicum</name>
    <dbReference type="NCBI Taxonomy" id="53326"/>
    <lineage>
        <taxon>Eukaryota</taxon>
        <taxon>Metazoa</taxon>
        <taxon>Ecdysozoa</taxon>
        <taxon>Nematoda</taxon>
        <taxon>Chromadorea</taxon>
        <taxon>Rhabditida</taxon>
        <taxon>Rhabditina</taxon>
        <taxon>Rhabditomorpha</taxon>
        <taxon>Strongyloidea</taxon>
        <taxon>Ancylostomatidae</taxon>
        <taxon>Ancylostomatinae</taxon>
        <taxon>Ancylostoma</taxon>
    </lineage>
</organism>
<evidence type="ECO:0000313" key="1">
    <source>
        <dbReference type="EMBL" id="EYC37327.1"/>
    </source>
</evidence>
<name>A0A016WDF5_9BILA</name>
<gene>
    <name evidence="1" type="primary">Acey_s0804.g2436</name>
    <name evidence="1" type="ORF">Y032_0804g2436</name>
</gene>
<comment type="caution">
    <text evidence="1">The sequence shown here is derived from an EMBL/GenBank/DDBJ whole genome shotgun (WGS) entry which is preliminary data.</text>
</comment>
<dbReference type="AlphaFoldDB" id="A0A016WDF5"/>
<evidence type="ECO:0000313" key="2">
    <source>
        <dbReference type="Proteomes" id="UP000024635"/>
    </source>
</evidence>